<feature type="transmembrane region" description="Helical" evidence="7">
    <location>
        <begin position="316"/>
        <end position="339"/>
    </location>
</feature>
<dbReference type="Pfam" id="PF12704">
    <property type="entry name" value="MacB_PCD"/>
    <property type="match status" value="1"/>
</dbReference>
<dbReference type="PANTHER" id="PTHR30572:SF4">
    <property type="entry name" value="ABC TRANSPORTER PERMEASE YTRF"/>
    <property type="match status" value="1"/>
</dbReference>
<comment type="subcellular location">
    <subcellularLocation>
        <location evidence="1">Cell membrane</location>
        <topology evidence="1">Multi-pass membrane protein</topology>
    </subcellularLocation>
</comment>
<gene>
    <name evidence="10" type="ORF">L7E55_16875</name>
</gene>
<dbReference type="RefSeq" id="WP_277445535.1">
    <property type="nucleotide sequence ID" value="NZ_JAKOAV010000057.1"/>
</dbReference>
<dbReference type="InterPro" id="IPR050250">
    <property type="entry name" value="Macrolide_Exporter_MacB"/>
</dbReference>
<dbReference type="Proteomes" id="UP001154312">
    <property type="component" value="Unassembled WGS sequence"/>
</dbReference>
<evidence type="ECO:0000256" key="4">
    <source>
        <dbReference type="ARBA" id="ARBA00022989"/>
    </source>
</evidence>
<dbReference type="GO" id="GO:0022857">
    <property type="term" value="F:transmembrane transporter activity"/>
    <property type="evidence" value="ECO:0007669"/>
    <property type="project" value="TreeGrafter"/>
</dbReference>
<protein>
    <submittedName>
        <fullName evidence="10">ABC transporter permease</fullName>
    </submittedName>
</protein>
<proteinExistence type="inferred from homology"/>
<evidence type="ECO:0000256" key="2">
    <source>
        <dbReference type="ARBA" id="ARBA00022475"/>
    </source>
</evidence>
<evidence type="ECO:0000256" key="1">
    <source>
        <dbReference type="ARBA" id="ARBA00004651"/>
    </source>
</evidence>
<accession>A0A9X4H7C7</accession>
<dbReference type="AlphaFoldDB" id="A0A9X4H7C7"/>
<evidence type="ECO:0000313" key="10">
    <source>
        <dbReference type="EMBL" id="MDF9409998.1"/>
    </source>
</evidence>
<feature type="domain" description="MacB-like periplasmic core" evidence="9">
    <location>
        <begin position="16"/>
        <end position="237"/>
    </location>
</feature>
<sequence length="399" mass="43799">MWYLAWRNTVRRRSQSMLTVIITALTIFIFVIVFSVFLMMQEGLSLSSKRLGVDVIVLPDLAKADAYQTLFTANPANVYMPKSIIEKLSNIEGVEQASPQFFTQTLTGGCCSYGEEIRLVGYDEKTDFILKPYFNEQNFDRLEDDQVIIGSKVEAHLGNVVAILGKPFTVVGTLYPTGSGMDGTIYLNIDVARKLARDIPELQHLWKDALPDDLISSILIKTQNSTSKTEVVDEIKQSGLGVQAVATSETINNARSQIDIISKVIFGLCLSSLMITVLSLIGRFNSLAKERKREIGLLRAIGIQKKQIFQLIMSEAWLMAFIGGVLGSLLACICVIPILGILESAFVLPSGIWTWSTALKSGCFGVLVAILLGFVASVYPAWKSASLDPQEAITQGALE</sequence>
<dbReference type="Pfam" id="PF02687">
    <property type="entry name" value="FtsX"/>
    <property type="match status" value="1"/>
</dbReference>
<evidence type="ECO:0000259" key="9">
    <source>
        <dbReference type="Pfam" id="PF12704"/>
    </source>
</evidence>
<feature type="transmembrane region" description="Helical" evidence="7">
    <location>
        <begin position="359"/>
        <end position="382"/>
    </location>
</feature>
<evidence type="ECO:0000256" key="5">
    <source>
        <dbReference type="ARBA" id="ARBA00023136"/>
    </source>
</evidence>
<evidence type="ECO:0000259" key="8">
    <source>
        <dbReference type="Pfam" id="PF02687"/>
    </source>
</evidence>
<keyword evidence="11" id="KW-1185">Reference proteome</keyword>
<dbReference type="PANTHER" id="PTHR30572">
    <property type="entry name" value="MEMBRANE COMPONENT OF TRANSPORTER-RELATED"/>
    <property type="match status" value="1"/>
</dbReference>
<evidence type="ECO:0000256" key="3">
    <source>
        <dbReference type="ARBA" id="ARBA00022692"/>
    </source>
</evidence>
<feature type="transmembrane region" description="Helical" evidence="7">
    <location>
        <begin position="20"/>
        <end position="40"/>
    </location>
</feature>
<evidence type="ECO:0000256" key="6">
    <source>
        <dbReference type="ARBA" id="ARBA00038076"/>
    </source>
</evidence>
<comment type="similarity">
    <text evidence="6">Belongs to the ABC-4 integral membrane protein family.</text>
</comment>
<evidence type="ECO:0000256" key="7">
    <source>
        <dbReference type="SAM" id="Phobius"/>
    </source>
</evidence>
<dbReference type="EMBL" id="JAKOAV010000057">
    <property type="protein sequence ID" value="MDF9409998.1"/>
    <property type="molecule type" value="Genomic_DNA"/>
</dbReference>
<organism evidence="10 11">
    <name type="scientific">Pelotomaculum isophthalicicum JI</name>
    <dbReference type="NCBI Taxonomy" id="947010"/>
    <lineage>
        <taxon>Bacteria</taxon>
        <taxon>Bacillati</taxon>
        <taxon>Bacillota</taxon>
        <taxon>Clostridia</taxon>
        <taxon>Eubacteriales</taxon>
        <taxon>Desulfotomaculaceae</taxon>
        <taxon>Pelotomaculum</taxon>
    </lineage>
</organism>
<reference evidence="10" key="1">
    <citation type="submission" date="2022-02" db="EMBL/GenBank/DDBJ databases">
        <authorList>
            <person name="Leng L."/>
        </authorList>
    </citation>
    <scope>NUCLEOTIDE SEQUENCE</scope>
    <source>
        <strain evidence="10">JI</strain>
    </source>
</reference>
<keyword evidence="2" id="KW-1003">Cell membrane</keyword>
<dbReference type="InterPro" id="IPR025857">
    <property type="entry name" value="MacB_PCD"/>
</dbReference>
<feature type="transmembrane region" description="Helical" evidence="7">
    <location>
        <begin position="264"/>
        <end position="284"/>
    </location>
</feature>
<feature type="domain" description="ABC3 transporter permease C-terminal" evidence="8">
    <location>
        <begin position="271"/>
        <end position="388"/>
    </location>
</feature>
<keyword evidence="4 7" id="KW-1133">Transmembrane helix</keyword>
<name>A0A9X4H7C7_9FIRM</name>
<keyword evidence="5 7" id="KW-0472">Membrane</keyword>
<dbReference type="GO" id="GO:0005886">
    <property type="term" value="C:plasma membrane"/>
    <property type="evidence" value="ECO:0007669"/>
    <property type="project" value="UniProtKB-SubCell"/>
</dbReference>
<comment type="caution">
    <text evidence="10">The sequence shown here is derived from an EMBL/GenBank/DDBJ whole genome shotgun (WGS) entry which is preliminary data.</text>
</comment>
<dbReference type="InterPro" id="IPR003838">
    <property type="entry name" value="ABC3_permease_C"/>
</dbReference>
<keyword evidence="3 7" id="KW-0812">Transmembrane</keyword>
<evidence type="ECO:0000313" key="11">
    <source>
        <dbReference type="Proteomes" id="UP001154312"/>
    </source>
</evidence>